<evidence type="ECO:0000313" key="8">
    <source>
        <dbReference type="EMBL" id="KAK5862670.1"/>
    </source>
</evidence>
<evidence type="ECO:0000313" key="9">
    <source>
        <dbReference type="Proteomes" id="UP001346869"/>
    </source>
</evidence>
<evidence type="ECO:0000256" key="2">
    <source>
        <dbReference type="ARBA" id="ARBA00006843"/>
    </source>
</evidence>
<keyword evidence="3 7" id="KW-0812">Transmembrane</keyword>
<gene>
    <name evidence="8" type="ORF">PBY51_018040</name>
</gene>
<accession>A0AAN7XID0</accession>
<keyword evidence="4 7" id="KW-1133">Transmembrane helix</keyword>
<feature type="transmembrane region" description="Helical" evidence="7">
    <location>
        <begin position="132"/>
        <end position="155"/>
    </location>
</feature>
<dbReference type="AlphaFoldDB" id="A0AAN7XID0"/>
<evidence type="ECO:0000256" key="6">
    <source>
        <dbReference type="SAM" id="MobiDB-lite"/>
    </source>
</evidence>
<evidence type="ECO:0000256" key="7">
    <source>
        <dbReference type="SAM" id="Phobius"/>
    </source>
</evidence>
<dbReference type="Proteomes" id="UP001346869">
    <property type="component" value="Unassembled WGS sequence"/>
</dbReference>
<feature type="transmembrane region" description="Helical" evidence="7">
    <location>
        <begin position="176"/>
        <end position="198"/>
    </location>
</feature>
<feature type="compositionally biased region" description="Low complexity" evidence="6">
    <location>
        <begin position="67"/>
        <end position="77"/>
    </location>
</feature>
<feature type="compositionally biased region" description="Low complexity" evidence="6">
    <location>
        <begin position="84"/>
        <end position="93"/>
    </location>
</feature>
<dbReference type="InterPro" id="IPR051423">
    <property type="entry name" value="CD225/Dispanin"/>
</dbReference>
<dbReference type="InterPro" id="IPR007593">
    <property type="entry name" value="CD225/Dispanin_fam"/>
</dbReference>
<sequence>MDPSKSAGAPPAGWSDEKSSMGHAPPPPYQDQPYPGYPQPGPGYPQPGPGYPQPGPGYPQPGPGQPQPGQGHPQPGQGYPPHPQGYGSPPQYGGAVGQQPYPMGQQATVTVQPTVYVTQVPLAYPINDYLCYSIFTMLCCCLPLGIAALIYSISTREANHVGNRQGAERSSRIARILNHVGLGIGIGLVVLYIVYAMVLANTF</sequence>
<keyword evidence="9" id="KW-1185">Reference proteome</keyword>
<dbReference type="PANTHER" id="PTHR14948:SF46">
    <property type="entry name" value="DISPANIN SUBFAMILY A MEMBER 2B-LIKE-RELATED"/>
    <property type="match status" value="1"/>
</dbReference>
<feature type="compositionally biased region" description="Pro residues" evidence="6">
    <location>
        <begin position="24"/>
        <end position="66"/>
    </location>
</feature>
<evidence type="ECO:0000256" key="5">
    <source>
        <dbReference type="ARBA" id="ARBA00023136"/>
    </source>
</evidence>
<dbReference type="Pfam" id="PF04505">
    <property type="entry name" value="CD225"/>
    <property type="match status" value="1"/>
</dbReference>
<comment type="caution">
    <text evidence="8">The sequence shown here is derived from an EMBL/GenBank/DDBJ whole genome shotgun (WGS) entry which is preliminary data.</text>
</comment>
<evidence type="ECO:0000256" key="1">
    <source>
        <dbReference type="ARBA" id="ARBA00004370"/>
    </source>
</evidence>
<evidence type="ECO:0008006" key="10">
    <source>
        <dbReference type="Google" id="ProtNLM"/>
    </source>
</evidence>
<reference evidence="8 9" key="2">
    <citation type="journal article" date="2023" name="Mol. Biol. Evol.">
        <title>Genomics of Secondarily Temperate Adaptation in the Only Non-Antarctic Icefish.</title>
        <authorList>
            <person name="Rivera-Colon A.G."/>
            <person name="Rayamajhi N."/>
            <person name="Minhas B.F."/>
            <person name="Madrigal G."/>
            <person name="Bilyk K.T."/>
            <person name="Yoon V."/>
            <person name="Hune M."/>
            <person name="Gregory S."/>
            <person name="Cheng C.H.C."/>
            <person name="Catchen J.M."/>
        </authorList>
    </citation>
    <scope>NUCLEOTIDE SEQUENCE [LARGE SCALE GENOMIC DNA]</scope>
    <source>
        <strain evidence="8">JMC-PN-2008</strain>
    </source>
</reference>
<reference evidence="8 9" key="1">
    <citation type="journal article" date="2023" name="Genes (Basel)">
        <title>Chromosome-Level Genome Assembly and Circadian Gene Repertoire of the Patagonia Blennie Eleginops maclovinus-The Closest Ancestral Proxy of Antarctic Cryonotothenioids.</title>
        <authorList>
            <person name="Cheng C.C."/>
            <person name="Rivera-Colon A.G."/>
            <person name="Minhas B.F."/>
            <person name="Wilson L."/>
            <person name="Rayamajhi N."/>
            <person name="Vargas-Chacoff L."/>
            <person name="Catchen J.M."/>
        </authorList>
    </citation>
    <scope>NUCLEOTIDE SEQUENCE [LARGE SCALE GENOMIC DNA]</scope>
    <source>
        <strain evidence="8">JMC-PN-2008</strain>
    </source>
</reference>
<evidence type="ECO:0000256" key="3">
    <source>
        <dbReference type="ARBA" id="ARBA00022692"/>
    </source>
</evidence>
<proteinExistence type="inferred from homology"/>
<dbReference type="GO" id="GO:0016020">
    <property type="term" value="C:membrane"/>
    <property type="evidence" value="ECO:0007669"/>
    <property type="project" value="UniProtKB-SubCell"/>
</dbReference>
<feature type="region of interest" description="Disordered" evidence="6">
    <location>
        <begin position="1"/>
        <end position="100"/>
    </location>
</feature>
<evidence type="ECO:0000256" key="4">
    <source>
        <dbReference type="ARBA" id="ARBA00022989"/>
    </source>
</evidence>
<dbReference type="EMBL" id="JAUZQC010000012">
    <property type="protein sequence ID" value="KAK5862670.1"/>
    <property type="molecule type" value="Genomic_DNA"/>
</dbReference>
<comment type="subcellular location">
    <subcellularLocation>
        <location evidence="1">Membrane</location>
    </subcellularLocation>
</comment>
<protein>
    <recommendedName>
        <fullName evidence="10">Proline-rich transmembrane protein 1-like</fullName>
    </recommendedName>
</protein>
<keyword evidence="5 7" id="KW-0472">Membrane</keyword>
<name>A0AAN7XID0_ELEMC</name>
<organism evidence="8 9">
    <name type="scientific">Eleginops maclovinus</name>
    <name type="common">Patagonian blennie</name>
    <name type="synonym">Eleginus maclovinus</name>
    <dbReference type="NCBI Taxonomy" id="56733"/>
    <lineage>
        <taxon>Eukaryota</taxon>
        <taxon>Metazoa</taxon>
        <taxon>Chordata</taxon>
        <taxon>Craniata</taxon>
        <taxon>Vertebrata</taxon>
        <taxon>Euteleostomi</taxon>
        <taxon>Actinopterygii</taxon>
        <taxon>Neopterygii</taxon>
        <taxon>Teleostei</taxon>
        <taxon>Neoteleostei</taxon>
        <taxon>Acanthomorphata</taxon>
        <taxon>Eupercaria</taxon>
        <taxon>Perciformes</taxon>
        <taxon>Notothenioidei</taxon>
        <taxon>Eleginopidae</taxon>
        <taxon>Eleginops</taxon>
    </lineage>
</organism>
<comment type="similarity">
    <text evidence="2">Belongs to the CD225/Dispanin family.</text>
</comment>
<dbReference type="PANTHER" id="PTHR14948">
    <property type="entry name" value="NG5"/>
    <property type="match status" value="1"/>
</dbReference>